<proteinExistence type="predicted"/>
<keyword evidence="1" id="KW-0472">Membrane</keyword>
<protein>
    <submittedName>
        <fullName evidence="2">Uncharacterized protein</fullName>
    </submittedName>
</protein>
<keyword evidence="3" id="KW-1185">Reference proteome</keyword>
<dbReference type="RefSeq" id="WP_209456494.1">
    <property type="nucleotide sequence ID" value="NZ_BAAACS010000002.1"/>
</dbReference>
<sequence length="47" mass="5667">MGLEYRVIIIVMLFVMLISIQFTLNKILVVLKDIRETLFIRKNRDKE</sequence>
<evidence type="ECO:0000313" key="3">
    <source>
        <dbReference type="Proteomes" id="UP000767291"/>
    </source>
</evidence>
<keyword evidence="1" id="KW-0812">Transmembrane</keyword>
<dbReference type="Proteomes" id="UP000767291">
    <property type="component" value="Unassembled WGS sequence"/>
</dbReference>
<organism evidence="2 3">
    <name type="scientific">Metaclostridioides mangenotii</name>
    <dbReference type="NCBI Taxonomy" id="1540"/>
    <lineage>
        <taxon>Bacteria</taxon>
        <taxon>Bacillati</taxon>
        <taxon>Bacillota</taxon>
        <taxon>Clostridia</taxon>
        <taxon>Peptostreptococcales</taxon>
        <taxon>Peptostreptococcaceae</taxon>
        <taxon>Metaclostridioides</taxon>
    </lineage>
</organism>
<comment type="caution">
    <text evidence="2">The sequence shown here is derived from an EMBL/GenBank/DDBJ whole genome shotgun (WGS) entry which is preliminary data.</text>
</comment>
<gene>
    <name evidence="2" type="ORF">J2Z43_001400</name>
</gene>
<keyword evidence="1" id="KW-1133">Transmembrane helix</keyword>
<evidence type="ECO:0000256" key="1">
    <source>
        <dbReference type="SAM" id="Phobius"/>
    </source>
</evidence>
<feature type="transmembrane region" description="Helical" evidence="1">
    <location>
        <begin position="6"/>
        <end position="31"/>
    </location>
</feature>
<accession>A0ABS4EAN7</accession>
<name>A0ABS4EAN7_9FIRM</name>
<evidence type="ECO:0000313" key="2">
    <source>
        <dbReference type="EMBL" id="MBP1855007.1"/>
    </source>
</evidence>
<dbReference type="EMBL" id="JAGGJX010000002">
    <property type="protein sequence ID" value="MBP1855007.1"/>
    <property type="molecule type" value="Genomic_DNA"/>
</dbReference>
<reference evidence="2 3" key="1">
    <citation type="submission" date="2021-03" db="EMBL/GenBank/DDBJ databases">
        <title>Genomic Encyclopedia of Type Strains, Phase IV (KMG-IV): sequencing the most valuable type-strain genomes for metagenomic binning, comparative biology and taxonomic classification.</title>
        <authorList>
            <person name="Goeker M."/>
        </authorList>
    </citation>
    <scope>NUCLEOTIDE SEQUENCE [LARGE SCALE GENOMIC DNA]</scope>
    <source>
        <strain evidence="2 3">DSM 1289</strain>
    </source>
</reference>